<dbReference type="PROSITE" id="PS51257">
    <property type="entry name" value="PROKAR_LIPOPROTEIN"/>
    <property type="match status" value="1"/>
</dbReference>
<protein>
    <submittedName>
        <fullName evidence="2">Uncharacterized protein</fullName>
    </submittedName>
</protein>
<feature type="transmembrane region" description="Helical" evidence="1">
    <location>
        <begin position="9"/>
        <end position="28"/>
    </location>
</feature>
<comment type="caution">
    <text evidence="2">The sequence shown here is derived from an EMBL/GenBank/DDBJ whole genome shotgun (WGS) entry which is preliminary data.</text>
</comment>
<organism evidence="2 3">
    <name type="scientific">Ligilactobacillus aviarius</name>
    <dbReference type="NCBI Taxonomy" id="1606"/>
    <lineage>
        <taxon>Bacteria</taxon>
        <taxon>Bacillati</taxon>
        <taxon>Bacillota</taxon>
        <taxon>Bacilli</taxon>
        <taxon>Lactobacillales</taxon>
        <taxon>Lactobacillaceae</taxon>
        <taxon>Ligilactobacillus</taxon>
    </lineage>
</organism>
<gene>
    <name evidence="2" type="ORF">LAV01_01610</name>
</gene>
<dbReference type="GeneID" id="29933285"/>
<feature type="transmembrane region" description="Helical" evidence="1">
    <location>
        <begin position="34"/>
        <end position="52"/>
    </location>
</feature>
<keyword evidence="1" id="KW-0812">Transmembrane</keyword>
<dbReference type="EMBL" id="BJUI01000001">
    <property type="protein sequence ID" value="GEK41329.1"/>
    <property type="molecule type" value="Genomic_DNA"/>
</dbReference>
<dbReference type="RefSeq" id="WP_057827981.1">
    <property type="nucleotide sequence ID" value="NZ_BAAACL010000015.1"/>
</dbReference>
<keyword evidence="3" id="KW-1185">Reference proteome</keyword>
<sequence length="63" mass="6566">MDKLINQSIGVLVGCSVFTISGMLLGIIKTTVGVAIAPFGVALVVSIVSYIIQKVKEKKGSDD</sequence>
<evidence type="ECO:0000313" key="3">
    <source>
        <dbReference type="Proteomes" id="UP000321722"/>
    </source>
</evidence>
<keyword evidence="1" id="KW-1133">Transmembrane helix</keyword>
<evidence type="ECO:0000256" key="1">
    <source>
        <dbReference type="SAM" id="Phobius"/>
    </source>
</evidence>
<accession>A0A510WQ39</accession>
<evidence type="ECO:0000313" key="2">
    <source>
        <dbReference type="EMBL" id="GEK41329.1"/>
    </source>
</evidence>
<dbReference type="AlphaFoldDB" id="A0A510WQ39"/>
<proteinExistence type="predicted"/>
<name>A0A510WQ39_9LACO</name>
<keyword evidence="1" id="KW-0472">Membrane</keyword>
<reference evidence="2 3" key="1">
    <citation type="submission" date="2019-07" db="EMBL/GenBank/DDBJ databases">
        <title>Whole genome shotgun sequence of Lactobacillus aviarius subsp. aviarius NBRC 102162.</title>
        <authorList>
            <person name="Hosoyama A."/>
            <person name="Uohara A."/>
            <person name="Ohji S."/>
            <person name="Ichikawa N."/>
        </authorList>
    </citation>
    <scope>NUCLEOTIDE SEQUENCE [LARGE SCALE GENOMIC DNA]</scope>
    <source>
        <strain evidence="2 3">NBRC 102162</strain>
    </source>
</reference>
<dbReference type="Proteomes" id="UP000321722">
    <property type="component" value="Unassembled WGS sequence"/>
</dbReference>